<protein>
    <submittedName>
        <fullName evidence="2">Uncharacterized protein</fullName>
    </submittedName>
</protein>
<feature type="region of interest" description="Disordered" evidence="1">
    <location>
        <begin position="427"/>
        <end position="461"/>
    </location>
</feature>
<dbReference type="Proteomes" id="UP000327013">
    <property type="component" value="Chromosome 4"/>
</dbReference>
<evidence type="ECO:0000313" key="2">
    <source>
        <dbReference type="EMBL" id="KAE8038249.1"/>
    </source>
</evidence>
<sequence length="828" mass="90634">MESDTTAPMTTSWSSSTNWTVSGGSLVNSISFESYLSPIDYNEAEATADSTTTSKPPLILRPTSPDSGPCEIKIGFTQKHEVRQVYVRSTARVYEIYYDSGLQSGNEYLCTVRCGIAARDEEVLTTDIEEVVSTNLRGPNEGLAEEVKNSSNLTSSEDDWVEVKVPDTPVVENKNFSLPSRTDSNSGISKQELYEATAEITDASPCMSLTLRLLSLQSKGCVYVEEVYVFADPVDSADSEDQEGRVENSTGSSLMTMLVPTLLQLSKTTKHDTDTREKQKFHDFGLRSTDPMNFATRIHREGESSITDHQEAKLQEVNGASPDAAQVQNPPQVPVSENKPDYTSYSRLESCMDQLVSRVGRIEELCLRFEENMLKPISSIDARLQRVEQQLELLTKKSHNSELPSCSRIVAPEFSCNGSDSNSFYNSGSDHPNCGSFESDKKDFRSDVTSIPPDDTSDSVNATQLLPSLIVTAPEFSNGDDVEENCASESVTNSSDDKPRQALSIDDALASALAGFVSSTSIQPTKYTQTLAVKAPEFSNEEDENDDKKASPSVQCEIARDHSVSCYKTDGTECSEDSTSSNNLDGEGHVIRSLDDDLSEKTAEGADEDCQHCDGEEGCCQATGIDTIVEHDISRTDSNQILDENVKEEVSIEPSYILVPNNTDTSDQTENIYDTTQEEAFASSEFAAASENTKSDSEVLQKVLEFSYASSLVDFEIPVLDVKFASQENSNTMAPLEALLGDVQESNVEPPCIKDAYDDSDSPIGEQCNLILVDDGEPSAAAADSHLSLDMNYCNLMDTPLIEESESLLDYQDFLTCRSHEVFASSLI</sequence>
<dbReference type="AlphaFoldDB" id="A0A660KVD1"/>
<feature type="region of interest" description="Disordered" evidence="1">
    <location>
        <begin position="476"/>
        <end position="500"/>
    </location>
</feature>
<dbReference type="EMBL" id="CM017324">
    <property type="protein sequence ID" value="KAE8038249.1"/>
    <property type="molecule type" value="Genomic_DNA"/>
</dbReference>
<evidence type="ECO:0000313" key="3">
    <source>
        <dbReference type="Proteomes" id="UP000327013"/>
    </source>
</evidence>
<dbReference type="OrthoDB" id="1939758at2759"/>
<name>A0A660KVD1_9ROSI</name>
<organism evidence="2 3">
    <name type="scientific">Carpinus fangiana</name>
    <dbReference type="NCBI Taxonomy" id="176857"/>
    <lineage>
        <taxon>Eukaryota</taxon>
        <taxon>Viridiplantae</taxon>
        <taxon>Streptophyta</taxon>
        <taxon>Embryophyta</taxon>
        <taxon>Tracheophyta</taxon>
        <taxon>Spermatophyta</taxon>
        <taxon>Magnoliopsida</taxon>
        <taxon>eudicotyledons</taxon>
        <taxon>Gunneridae</taxon>
        <taxon>Pentapetalae</taxon>
        <taxon>rosids</taxon>
        <taxon>fabids</taxon>
        <taxon>Fagales</taxon>
        <taxon>Betulaceae</taxon>
        <taxon>Carpinus</taxon>
    </lineage>
</organism>
<keyword evidence="3" id="KW-1185">Reference proteome</keyword>
<proteinExistence type="predicted"/>
<dbReference type="PANTHER" id="PTHR37261:SF1">
    <property type="entry name" value="40S RIBOSOMAL PROTEIN S27"/>
    <property type="match status" value="1"/>
</dbReference>
<evidence type="ECO:0000256" key="1">
    <source>
        <dbReference type="SAM" id="MobiDB-lite"/>
    </source>
</evidence>
<accession>A0A660KVD1</accession>
<dbReference type="PANTHER" id="PTHR37261">
    <property type="entry name" value="40S RIBOSOMAL PROTEIN S27"/>
    <property type="match status" value="1"/>
</dbReference>
<gene>
    <name evidence="2" type="ORF">FH972_010777</name>
</gene>
<reference evidence="2 3" key="1">
    <citation type="submission" date="2019-06" db="EMBL/GenBank/DDBJ databases">
        <title>A chromosomal-level reference genome of Carpinus fangiana (Coryloideae, Betulaceae).</title>
        <authorList>
            <person name="Yang X."/>
            <person name="Wang Z."/>
            <person name="Zhang L."/>
            <person name="Hao G."/>
            <person name="Liu J."/>
            <person name="Yang Y."/>
        </authorList>
    </citation>
    <scope>NUCLEOTIDE SEQUENCE [LARGE SCALE GENOMIC DNA]</scope>
    <source>
        <strain evidence="2">Cfa_2016G</strain>
        <tissue evidence="2">Leaf</tissue>
    </source>
</reference>